<organism evidence="2 3">
    <name type="scientific">Kibdelosporangium philippinense</name>
    <dbReference type="NCBI Taxonomy" id="211113"/>
    <lineage>
        <taxon>Bacteria</taxon>
        <taxon>Bacillati</taxon>
        <taxon>Actinomycetota</taxon>
        <taxon>Actinomycetes</taxon>
        <taxon>Pseudonocardiales</taxon>
        <taxon>Pseudonocardiaceae</taxon>
        <taxon>Kibdelosporangium</taxon>
    </lineage>
</organism>
<keyword evidence="3" id="KW-1185">Reference proteome</keyword>
<dbReference type="Proteomes" id="UP001521150">
    <property type="component" value="Unassembled WGS sequence"/>
</dbReference>
<reference evidence="2 3" key="1">
    <citation type="submission" date="2021-12" db="EMBL/GenBank/DDBJ databases">
        <title>Genome sequence of Kibdelosporangium philippinense ATCC 49844.</title>
        <authorList>
            <person name="Fedorov E.A."/>
            <person name="Omeragic M."/>
            <person name="Shalygina K.F."/>
            <person name="Maclea K.S."/>
        </authorList>
    </citation>
    <scope>NUCLEOTIDE SEQUENCE [LARGE SCALE GENOMIC DNA]</scope>
    <source>
        <strain evidence="2 3">ATCC 49844</strain>
    </source>
</reference>
<keyword evidence="1" id="KW-0812">Transmembrane</keyword>
<sequence length="81" mass="8928">MKDRWATVLLAIATALTAANVGQILMTHAHYQSWQHMSPQDMTAVHDSWASTVDTVIMPLAIASAACTLATPFLRHSRLPW</sequence>
<comment type="caution">
    <text evidence="2">The sequence shown here is derived from an EMBL/GenBank/DDBJ whole genome shotgun (WGS) entry which is preliminary data.</text>
</comment>
<evidence type="ECO:0000313" key="2">
    <source>
        <dbReference type="EMBL" id="MCE7004086.1"/>
    </source>
</evidence>
<proteinExistence type="predicted"/>
<accession>A0ABS8Z871</accession>
<dbReference type="RefSeq" id="WP_233725626.1">
    <property type="nucleotide sequence ID" value="NZ_JAJVCN010000001.1"/>
</dbReference>
<evidence type="ECO:0000256" key="1">
    <source>
        <dbReference type="SAM" id="Phobius"/>
    </source>
</evidence>
<protein>
    <submittedName>
        <fullName evidence="2">Uncharacterized protein</fullName>
    </submittedName>
</protein>
<feature type="transmembrane region" description="Helical" evidence="1">
    <location>
        <begin position="53"/>
        <end position="74"/>
    </location>
</feature>
<evidence type="ECO:0000313" key="3">
    <source>
        <dbReference type="Proteomes" id="UP001521150"/>
    </source>
</evidence>
<name>A0ABS8Z871_9PSEU</name>
<keyword evidence="1" id="KW-0472">Membrane</keyword>
<dbReference type="EMBL" id="JAJVCN010000001">
    <property type="protein sequence ID" value="MCE7004086.1"/>
    <property type="molecule type" value="Genomic_DNA"/>
</dbReference>
<keyword evidence="1" id="KW-1133">Transmembrane helix</keyword>
<gene>
    <name evidence="2" type="ORF">LWC34_14770</name>
</gene>